<name>A0A368X4K2_MARNT</name>
<dbReference type="Proteomes" id="UP000253647">
    <property type="component" value="Unassembled WGS sequence"/>
</dbReference>
<dbReference type="RefSeq" id="WP_114435433.1">
    <property type="nucleotide sequence ID" value="NZ_QPJI01000020.1"/>
</dbReference>
<proteinExistence type="predicted"/>
<reference evidence="1 2" key="1">
    <citation type="submission" date="2018-07" db="EMBL/GenBank/DDBJ databases">
        <title>Freshwater and sediment microbial communities from various areas in North America, analyzing microbe dynamics in response to fracking.</title>
        <authorList>
            <person name="Lamendella R."/>
        </authorList>
    </citation>
    <scope>NUCLEOTIDE SEQUENCE [LARGE SCALE GENOMIC DNA]</scope>
    <source>
        <strain evidence="1 2">105B</strain>
    </source>
</reference>
<gene>
    <name evidence="1" type="ORF">DET61_12074</name>
</gene>
<dbReference type="EMBL" id="QPJI01000020">
    <property type="protein sequence ID" value="RCW62952.1"/>
    <property type="molecule type" value="Genomic_DNA"/>
</dbReference>
<evidence type="ECO:0000313" key="1">
    <source>
        <dbReference type="EMBL" id="RCW62952.1"/>
    </source>
</evidence>
<comment type="caution">
    <text evidence="1">The sequence shown here is derived from an EMBL/GenBank/DDBJ whole genome shotgun (WGS) entry which is preliminary data.</text>
</comment>
<evidence type="ECO:0000313" key="2">
    <source>
        <dbReference type="Proteomes" id="UP000253647"/>
    </source>
</evidence>
<sequence length="231" mass="26347">MSTKQDFFFGEYSASKGNASIALYYLEQRFTKVEPAFFTRQLNRFLAENGGHLTVSDGTSHPSFWGLIDSIEPSDVGFVEIYARNDVNNAVTATLACDIVLDNGIVSVVPHWCAYKAIRADEIVSTLLVPLYLKGLHARTYLRWDPKETTKVLVGDRWCHEETLMQVFQLAKYPLATFTTTEDRDKRLQRYIRELQCATEVAKESLRGEAAWECLRQHRDEARKADEKPAS</sequence>
<protein>
    <submittedName>
        <fullName evidence="1">Uncharacterized protein</fullName>
    </submittedName>
</protein>
<organism evidence="1 2">
    <name type="scientific">Marinobacter nauticus</name>
    <name type="common">Marinobacter hydrocarbonoclasticus</name>
    <name type="synonym">Marinobacter aquaeolei</name>
    <dbReference type="NCBI Taxonomy" id="2743"/>
    <lineage>
        <taxon>Bacteria</taxon>
        <taxon>Pseudomonadati</taxon>
        <taxon>Pseudomonadota</taxon>
        <taxon>Gammaproteobacteria</taxon>
        <taxon>Pseudomonadales</taxon>
        <taxon>Marinobacteraceae</taxon>
        <taxon>Marinobacter</taxon>
    </lineage>
</organism>
<dbReference type="AlphaFoldDB" id="A0A368X4K2"/>
<accession>A0A368X4K2</accession>